<dbReference type="RefSeq" id="WP_036832135.1">
    <property type="nucleotide sequence ID" value="NZ_JGVO01001615.1"/>
</dbReference>
<sequence length="248" mass="27738">MNTQAFFERIGYEGDATPSLAALATLQKQFLLAVPFENLYIRRKLPLDLSPEGVFDKIINNQRGGVCFESNALFHDLLVDLGFTVQFIGAEMNTGEPFAGKRNHMALIVTIDGARYLADVGNGRDYGEPIPVDAVAVTEGEDTQYKVDDFEDIKALYMLGEEGKWVPRYIFADVPWQREDFAGASHYVQTSPDSWFTQKTLVSMRKPDGRMTLTDDALITTVGADKREEAINEQAIPSLLRELFGLDE</sequence>
<proteinExistence type="inferred from homology"/>
<dbReference type="InterPro" id="IPR001447">
    <property type="entry name" value="Arylamine_N-AcTrfase"/>
</dbReference>
<evidence type="ECO:0000256" key="1">
    <source>
        <dbReference type="ARBA" id="ARBA00006547"/>
    </source>
</evidence>
<evidence type="ECO:0000256" key="2">
    <source>
        <dbReference type="RuleBase" id="RU003452"/>
    </source>
</evidence>
<dbReference type="PRINTS" id="PR01543">
    <property type="entry name" value="ANATRNSFRASE"/>
</dbReference>
<comment type="similarity">
    <text evidence="1 2">Belongs to the arylamine N-acetyltransferase family.</text>
</comment>
<dbReference type="Gene3D" id="3.30.2140.10">
    <property type="entry name" value="Arylamine N-acetyltransferase"/>
    <property type="match status" value="1"/>
</dbReference>
<evidence type="ECO:0000313" key="4">
    <source>
        <dbReference type="Proteomes" id="UP000241771"/>
    </source>
</evidence>
<evidence type="ECO:0008006" key="5">
    <source>
        <dbReference type="Google" id="ProtNLM"/>
    </source>
</evidence>
<comment type="caution">
    <text evidence="3">The sequence shown here is derived from an EMBL/GenBank/DDBJ whole genome shotgun (WGS) entry which is preliminary data.</text>
</comment>
<dbReference type="SUPFAM" id="SSF54001">
    <property type="entry name" value="Cysteine proteinases"/>
    <property type="match status" value="1"/>
</dbReference>
<reference evidence="3 4" key="1">
    <citation type="submission" date="2018-01" db="EMBL/GenBank/DDBJ databases">
        <title>Whole genome sequencing of Histamine producing bacteria.</title>
        <authorList>
            <person name="Butler K."/>
        </authorList>
    </citation>
    <scope>NUCLEOTIDE SEQUENCE [LARGE SCALE GENOMIC DNA]</scope>
    <source>
        <strain evidence="3 4">DSM 100436</strain>
    </source>
</reference>
<keyword evidence="4" id="KW-1185">Reference proteome</keyword>
<dbReference type="Gene3D" id="2.40.128.150">
    <property type="entry name" value="Cysteine proteinases"/>
    <property type="match status" value="1"/>
</dbReference>
<dbReference type="EMBL" id="PYMA01000003">
    <property type="protein sequence ID" value="PSW20822.1"/>
    <property type="molecule type" value="Genomic_DNA"/>
</dbReference>
<dbReference type="Proteomes" id="UP000241771">
    <property type="component" value="Unassembled WGS sequence"/>
</dbReference>
<dbReference type="InterPro" id="IPR038765">
    <property type="entry name" value="Papain-like_cys_pep_sf"/>
</dbReference>
<protein>
    <recommendedName>
        <fullName evidence="5">Arylamine N-acetyltransferase</fullName>
    </recommendedName>
</protein>
<name>A0A2T3NX80_9GAMM</name>
<organism evidence="3 4">
    <name type="scientific">Photobacterium sanctipauli</name>
    <dbReference type="NCBI Taxonomy" id="1342794"/>
    <lineage>
        <taxon>Bacteria</taxon>
        <taxon>Pseudomonadati</taxon>
        <taxon>Pseudomonadota</taxon>
        <taxon>Gammaproteobacteria</taxon>
        <taxon>Vibrionales</taxon>
        <taxon>Vibrionaceae</taxon>
        <taxon>Photobacterium</taxon>
    </lineage>
</organism>
<dbReference type="Pfam" id="PF00797">
    <property type="entry name" value="Acetyltransf_2"/>
    <property type="match status" value="1"/>
</dbReference>
<dbReference type="AlphaFoldDB" id="A0A2T3NX80"/>
<dbReference type="OrthoDB" id="7181050at2"/>
<evidence type="ECO:0000313" key="3">
    <source>
        <dbReference type="EMBL" id="PSW20822.1"/>
    </source>
</evidence>
<gene>
    <name evidence="3" type="ORF">C9I98_08265</name>
</gene>
<dbReference type="PANTHER" id="PTHR11786">
    <property type="entry name" value="N-HYDROXYARYLAMINE O-ACETYLTRANSFERASE"/>
    <property type="match status" value="1"/>
</dbReference>
<dbReference type="PANTHER" id="PTHR11786:SF0">
    <property type="entry name" value="ARYLAMINE N-ACETYLTRANSFERASE 4-RELATED"/>
    <property type="match status" value="1"/>
</dbReference>
<dbReference type="GO" id="GO:0016407">
    <property type="term" value="F:acetyltransferase activity"/>
    <property type="evidence" value="ECO:0007669"/>
    <property type="project" value="InterPro"/>
</dbReference>
<accession>A0A2T3NX80</accession>